<sequence>MARSCGAPVSGGLHRAFLGPSPAPYACTGPSTIGPQAGAACAGKRGRVHRCPGRPGGWGPRLVARRSRA</sequence>
<dbReference type="EMBL" id="CADCUP010000111">
    <property type="protein sequence ID" value="CAA9391318.1"/>
    <property type="molecule type" value="Genomic_DNA"/>
</dbReference>
<dbReference type="AlphaFoldDB" id="A0A6J4NTM1"/>
<name>A0A6J4NTM1_9ACTN</name>
<evidence type="ECO:0000313" key="1">
    <source>
        <dbReference type="EMBL" id="CAA9391318.1"/>
    </source>
</evidence>
<accession>A0A6J4NTM1</accession>
<reference evidence="1" key="1">
    <citation type="submission" date="2020-02" db="EMBL/GenBank/DDBJ databases">
        <authorList>
            <person name="Meier V. D."/>
        </authorList>
    </citation>
    <scope>NUCLEOTIDE SEQUENCE</scope>
    <source>
        <strain evidence="1">AVDCRST_MAG06</strain>
    </source>
</reference>
<gene>
    <name evidence="1" type="ORF">AVDCRST_MAG06-1610</name>
</gene>
<proteinExistence type="predicted"/>
<protein>
    <submittedName>
        <fullName evidence="1">Uncharacterized protein</fullName>
    </submittedName>
</protein>
<organism evidence="1">
    <name type="scientific">uncultured Nocardioides sp</name>
    <dbReference type="NCBI Taxonomy" id="198441"/>
    <lineage>
        <taxon>Bacteria</taxon>
        <taxon>Bacillati</taxon>
        <taxon>Actinomycetota</taxon>
        <taxon>Actinomycetes</taxon>
        <taxon>Propionibacteriales</taxon>
        <taxon>Nocardioidaceae</taxon>
        <taxon>Nocardioides</taxon>
        <taxon>environmental samples</taxon>
    </lineage>
</organism>